<evidence type="ECO:0000313" key="3">
    <source>
        <dbReference type="Proteomes" id="UP000037175"/>
    </source>
</evidence>
<dbReference type="Proteomes" id="UP000037175">
    <property type="component" value="Unassembled WGS sequence"/>
</dbReference>
<keyword evidence="3" id="KW-1185">Reference proteome</keyword>
<comment type="caution">
    <text evidence="2">The sequence shown here is derived from an EMBL/GenBank/DDBJ whole genome shotgun (WGS) entry which is preliminary data.</text>
</comment>
<feature type="transmembrane region" description="Helical" evidence="1">
    <location>
        <begin position="20"/>
        <end position="39"/>
    </location>
</feature>
<gene>
    <name evidence="2" type="ORF">Tfer_0176</name>
</gene>
<sequence>MLTVTRFLVEENGQSLTEYALVLSLIVVTVAAVLLSFGFRISNLFSNASAQINQ</sequence>
<keyword evidence="1" id="KW-0472">Membrane</keyword>
<name>A0A0L6W6F2_9FIRM</name>
<dbReference type="RefSeq" id="WP_152908933.1">
    <property type="nucleotide sequence ID" value="NZ_LGTE01000001.1"/>
</dbReference>
<protein>
    <submittedName>
        <fullName evidence="2">Flp/Fap pilin component</fullName>
    </submittedName>
</protein>
<dbReference type="EMBL" id="LGTE01000001">
    <property type="protein sequence ID" value="KNZ71100.1"/>
    <property type="molecule type" value="Genomic_DNA"/>
</dbReference>
<accession>A0A0L6W6F2</accession>
<evidence type="ECO:0000313" key="2">
    <source>
        <dbReference type="EMBL" id="KNZ71100.1"/>
    </source>
</evidence>
<keyword evidence="1" id="KW-1133">Transmembrane helix</keyword>
<dbReference type="AlphaFoldDB" id="A0A0L6W6F2"/>
<reference evidence="3" key="1">
    <citation type="submission" date="2015-07" db="EMBL/GenBank/DDBJ databases">
        <title>Complete Genome of Thermincola ferriacetica strain Z-0001T.</title>
        <authorList>
            <person name="Lusk B."/>
            <person name="Badalamenti J.P."/>
            <person name="Parameswaran P."/>
            <person name="Bond D.R."/>
            <person name="Torres C.I."/>
        </authorList>
    </citation>
    <scope>NUCLEOTIDE SEQUENCE [LARGE SCALE GENOMIC DNA]</scope>
    <source>
        <strain evidence="3">Z-0001</strain>
    </source>
</reference>
<proteinExistence type="predicted"/>
<organism evidence="2 3">
    <name type="scientific">Thermincola ferriacetica</name>
    <dbReference type="NCBI Taxonomy" id="281456"/>
    <lineage>
        <taxon>Bacteria</taxon>
        <taxon>Bacillati</taxon>
        <taxon>Bacillota</taxon>
        <taxon>Clostridia</taxon>
        <taxon>Eubacteriales</taxon>
        <taxon>Thermincolaceae</taxon>
        <taxon>Thermincola</taxon>
    </lineage>
</organism>
<evidence type="ECO:0000256" key="1">
    <source>
        <dbReference type="SAM" id="Phobius"/>
    </source>
</evidence>
<keyword evidence="1" id="KW-0812">Transmembrane</keyword>